<name>A0A2A5WDC4_9GAMM</name>
<dbReference type="AlphaFoldDB" id="A0A2A5WDC4"/>
<reference evidence="1 2" key="1">
    <citation type="submission" date="2017-08" db="EMBL/GenBank/DDBJ databases">
        <title>Fine stratification of microbial communities through a metagenomic profile of the photic zone.</title>
        <authorList>
            <person name="Haro-Moreno J.M."/>
            <person name="Lopez-Perez M."/>
            <person name="De La Torre J."/>
            <person name="Picazo A."/>
            <person name="Camacho A."/>
            <person name="Rodriguez-Valera F."/>
        </authorList>
    </citation>
    <scope>NUCLEOTIDE SEQUENCE [LARGE SCALE GENOMIC DNA]</scope>
    <source>
        <strain evidence="1">MED-G28</strain>
    </source>
</reference>
<accession>A0A2A5WDC4</accession>
<comment type="caution">
    <text evidence="1">The sequence shown here is derived from an EMBL/GenBank/DDBJ whole genome shotgun (WGS) entry which is preliminary data.</text>
</comment>
<protein>
    <submittedName>
        <fullName evidence="1">Uncharacterized protein</fullName>
    </submittedName>
</protein>
<sequence>MSINHKCREKVAKITKNGAQFRVASNSSYIYEKVLYDNTQDSFAKRNQLKLSGMSKLESELILCEYAVDALFFEPELTKLTIDAIIK</sequence>
<dbReference type="Proteomes" id="UP000219329">
    <property type="component" value="Unassembled WGS sequence"/>
</dbReference>
<organism evidence="1 2">
    <name type="scientific">OM182 bacterium MED-G28</name>
    <dbReference type="NCBI Taxonomy" id="1986256"/>
    <lineage>
        <taxon>Bacteria</taxon>
        <taxon>Pseudomonadati</taxon>
        <taxon>Pseudomonadota</taxon>
        <taxon>Gammaproteobacteria</taxon>
        <taxon>OMG group</taxon>
        <taxon>OM182 clade</taxon>
    </lineage>
</organism>
<evidence type="ECO:0000313" key="2">
    <source>
        <dbReference type="Proteomes" id="UP000219329"/>
    </source>
</evidence>
<dbReference type="EMBL" id="NTJZ01000003">
    <property type="protein sequence ID" value="PDH34545.1"/>
    <property type="molecule type" value="Genomic_DNA"/>
</dbReference>
<proteinExistence type="predicted"/>
<evidence type="ECO:0000313" key="1">
    <source>
        <dbReference type="EMBL" id="PDH34545.1"/>
    </source>
</evidence>
<gene>
    <name evidence="1" type="ORF">CNF02_04080</name>
</gene>